<evidence type="ECO:0000313" key="1">
    <source>
        <dbReference type="EMBL" id="PLW58435.1"/>
    </source>
</evidence>
<evidence type="ECO:0000313" key="2">
    <source>
        <dbReference type="Proteomes" id="UP000235388"/>
    </source>
</evidence>
<dbReference type="AlphaFoldDB" id="A0A2N5W876"/>
<accession>A0A2N5W876</accession>
<reference evidence="1 2" key="1">
    <citation type="submission" date="2017-11" db="EMBL/GenBank/DDBJ databases">
        <title>De novo assembly and phasing of dikaryotic genomes from two isolates of Puccinia coronata f. sp. avenae, the causal agent of oat crown rust.</title>
        <authorList>
            <person name="Miller M.E."/>
            <person name="Zhang Y."/>
            <person name="Omidvar V."/>
            <person name="Sperschneider J."/>
            <person name="Schwessinger B."/>
            <person name="Raley C."/>
            <person name="Palmer J.M."/>
            <person name="Garnica D."/>
            <person name="Upadhyaya N."/>
            <person name="Rathjen J."/>
            <person name="Taylor J.M."/>
            <person name="Park R.F."/>
            <person name="Dodds P.N."/>
            <person name="Hirsch C.D."/>
            <person name="Kianian S.F."/>
            <person name="Figueroa M."/>
        </authorList>
    </citation>
    <scope>NUCLEOTIDE SEQUENCE [LARGE SCALE GENOMIC DNA]</scope>
    <source>
        <strain evidence="1">12NC29</strain>
    </source>
</reference>
<gene>
    <name evidence="1" type="ORF">PCANC_00608</name>
</gene>
<name>A0A2N5W876_9BASI</name>
<comment type="caution">
    <text evidence="1">The sequence shown here is derived from an EMBL/GenBank/DDBJ whole genome shotgun (WGS) entry which is preliminary data.</text>
</comment>
<dbReference type="Proteomes" id="UP000235388">
    <property type="component" value="Unassembled WGS sequence"/>
</dbReference>
<organism evidence="1 2">
    <name type="scientific">Puccinia coronata f. sp. avenae</name>
    <dbReference type="NCBI Taxonomy" id="200324"/>
    <lineage>
        <taxon>Eukaryota</taxon>
        <taxon>Fungi</taxon>
        <taxon>Dikarya</taxon>
        <taxon>Basidiomycota</taxon>
        <taxon>Pucciniomycotina</taxon>
        <taxon>Pucciniomycetes</taxon>
        <taxon>Pucciniales</taxon>
        <taxon>Pucciniaceae</taxon>
        <taxon>Puccinia</taxon>
    </lineage>
</organism>
<sequence length="142" mass="16264">MPRGIGSTTPKNAPQHFYVYRRSPVSPHLVMSTSATFGSRYSNFWESFNQDPSKIAIRLRGNQELSHSDCSDYNDINNNGDKFEEHNNLEDAYNSFDCGDNFDGPDIFDNGGFEDHGDYGFDDGGYDNYQEEDFYGYNEDPY</sequence>
<protein>
    <submittedName>
        <fullName evidence="1">Uncharacterized protein</fullName>
    </submittedName>
</protein>
<proteinExistence type="predicted"/>
<dbReference type="EMBL" id="PGCJ01000003">
    <property type="protein sequence ID" value="PLW58435.1"/>
    <property type="molecule type" value="Genomic_DNA"/>
</dbReference>
<keyword evidence="2" id="KW-1185">Reference proteome</keyword>